<dbReference type="CDD" id="cd00431">
    <property type="entry name" value="cysteine_hydrolases"/>
    <property type="match status" value="1"/>
</dbReference>
<evidence type="ECO:0000313" key="3">
    <source>
        <dbReference type="EMBL" id="ALI37344.1"/>
    </source>
</evidence>
<dbReference type="OrthoDB" id="9194at2157"/>
<protein>
    <submittedName>
        <fullName evidence="3">Isochorismatase</fullName>
        <ecNumber evidence="3">3.3.2.1</ecNumber>
    </submittedName>
</protein>
<dbReference type="PANTHER" id="PTHR43540">
    <property type="entry name" value="PEROXYUREIDOACRYLATE/UREIDOACRYLATE AMIDOHYDROLASE-RELATED"/>
    <property type="match status" value="1"/>
</dbReference>
<dbReference type="Proteomes" id="UP000058925">
    <property type="component" value="Chromosome"/>
</dbReference>
<dbReference type="SUPFAM" id="SSF52499">
    <property type="entry name" value="Isochorismatase-like hydrolases"/>
    <property type="match status" value="1"/>
</dbReference>
<keyword evidence="4" id="KW-1185">Reference proteome</keyword>
<dbReference type="Gene3D" id="3.40.50.850">
    <property type="entry name" value="Isochorismatase-like"/>
    <property type="match status" value="1"/>
</dbReference>
<dbReference type="GeneID" id="60423023"/>
<gene>
    <name evidence="3" type="primary">entB_3</name>
    <name evidence="3" type="ORF">NMY3_03159</name>
</gene>
<dbReference type="PANTHER" id="PTHR43540:SF6">
    <property type="entry name" value="ISOCHORISMATASE-LIKE DOMAIN-CONTAINING PROTEIN"/>
    <property type="match status" value="1"/>
</dbReference>
<evidence type="ECO:0000259" key="2">
    <source>
        <dbReference type="Pfam" id="PF00857"/>
    </source>
</evidence>
<dbReference type="EC" id="3.3.2.1" evidence="3"/>
<feature type="domain" description="Isochorismatase-like" evidence="2">
    <location>
        <begin position="26"/>
        <end position="191"/>
    </location>
</feature>
<dbReference type="Pfam" id="PF00857">
    <property type="entry name" value="Isochorismatase"/>
    <property type="match status" value="1"/>
</dbReference>
<dbReference type="AlphaFoldDB" id="A0A654M0I6"/>
<dbReference type="EMBL" id="CP012850">
    <property type="protein sequence ID" value="ALI37344.1"/>
    <property type="molecule type" value="Genomic_DNA"/>
</dbReference>
<dbReference type="RefSeq" id="WP_196816430.1">
    <property type="nucleotide sequence ID" value="NZ_CP012850.1"/>
</dbReference>
<reference evidence="4" key="1">
    <citation type="submission" date="2015-10" db="EMBL/GenBank/DDBJ databases">
        <title>Niche specialization of a soil ammonia-oxidizing archaeon, Candidatus Nitrosocosmicus oleophilus.</title>
        <authorList>
            <person name="Jung M.-Y."/>
            <person name="Rhee S.-K."/>
        </authorList>
    </citation>
    <scope>NUCLEOTIDE SEQUENCE [LARGE SCALE GENOMIC DNA]</scope>
    <source>
        <strain evidence="4">MY3</strain>
    </source>
</reference>
<dbReference type="KEGG" id="taa:NMY3_03159"/>
<evidence type="ECO:0000313" key="4">
    <source>
        <dbReference type="Proteomes" id="UP000058925"/>
    </source>
</evidence>
<name>A0A654M0I6_9ARCH</name>
<dbReference type="InterPro" id="IPR000868">
    <property type="entry name" value="Isochorismatase-like_dom"/>
</dbReference>
<dbReference type="InterPro" id="IPR036380">
    <property type="entry name" value="Isochorismatase-like_sf"/>
</dbReference>
<dbReference type="GO" id="GO:0008908">
    <property type="term" value="F:isochorismatase activity"/>
    <property type="evidence" value="ECO:0007669"/>
    <property type="project" value="UniProtKB-EC"/>
</dbReference>
<keyword evidence="1 3" id="KW-0378">Hydrolase</keyword>
<organism evidence="3 4">
    <name type="scientific">Candidatus Nitrosocosmicus oleophilus</name>
    <dbReference type="NCBI Taxonomy" id="1353260"/>
    <lineage>
        <taxon>Archaea</taxon>
        <taxon>Nitrososphaerota</taxon>
        <taxon>Nitrososphaeria</taxon>
        <taxon>Nitrososphaerales</taxon>
        <taxon>Nitrososphaeraceae</taxon>
        <taxon>Candidatus Nitrosocosmicus</taxon>
    </lineage>
</organism>
<proteinExistence type="predicted"/>
<evidence type="ECO:0000256" key="1">
    <source>
        <dbReference type="ARBA" id="ARBA00022801"/>
    </source>
</evidence>
<accession>A0A654M0I6</accession>
<sequence>MLSILERKISSTKVLSWCEKNLARYAILVLDMLNDFIKCSLKCERALEIIPNISTLLDFARNAQIPIFYCVDEHLPTDRYELDLWGPHAMKGTVGQQIIEELKPLKNDSVITKRTYSAFDRTNLDRALTSAYDGKGVDTIIITGIHTHICAKHTSYDAFTRGLKIVIAEDGMQAFSEEEHLSGLEYLRKIYGADIQKIDKIIDFLLVNTQ</sequence>
<dbReference type="InterPro" id="IPR050272">
    <property type="entry name" value="Isochorismatase-like_hydrls"/>
</dbReference>